<dbReference type="InterPro" id="IPR009678">
    <property type="entry name" value="Phage_tail_completion_R"/>
</dbReference>
<reference evidence="2" key="1">
    <citation type="journal article" date="2019" name="Int. J. Syst. Evol. Microbiol.">
        <title>The Global Catalogue of Microorganisms (GCM) 10K type strain sequencing project: providing services to taxonomists for standard genome sequencing and annotation.</title>
        <authorList>
            <consortium name="The Broad Institute Genomics Platform"/>
            <consortium name="The Broad Institute Genome Sequencing Center for Infectious Disease"/>
            <person name="Wu L."/>
            <person name="Ma J."/>
        </authorList>
    </citation>
    <scope>NUCLEOTIDE SEQUENCE [LARGE SCALE GENOMIC DNA]</scope>
    <source>
        <strain evidence="2">CCM 7950</strain>
    </source>
</reference>
<keyword evidence="2" id="KW-1185">Reference proteome</keyword>
<evidence type="ECO:0000313" key="2">
    <source>
        <dbReference type="Proteomes" id="UP001597420"/>
    </source>
</evidence>
<accession>A0ABW4NUD2</accession>
<dbReference type="RefSeq" id="WP_379098136.1">
    <property type="nucleotide sequence ID" value="NZ_JBHUFP010000010.1"/>
</dbReference>
<name>A0ABW4NUD2_9PAST</name>
<dbReference type="EMBL" id="JBHUFP010000010">
    <property type="protein sequence ID" value="MFD1806245.1"/>
    <property type="molecule type" value="Genomic_DNA"/>
</dbReference>
<sequence length="178" mass="20799">MKKMLYQQLTEFLLTKLPARYHAHFHAWIENGKLLNQGKRVTDAGIEIAHIQYDAVLFFDEFPFREISAQKIMADIQIWLNENDYLRDVLDEYETPFELEIINDDVADLTFTISFQEPLTAVEDESGDLEIDGKKYRLDEIEINIVNSIDLVYPQPKRSEDSAETQHDDDALKETIML</sequence>
<comment type="caution">
    <text evidence="1">The sequence shown here is derived from an EMBL/GenBank/DDBJ whole genome shotgun (WGS) entry which is preliminary data.</text>
</comment>
<dbReference type="Proteomes" id="UP001597420">
    <property type="component" value="Unassembled WGS sequence"/>
</dbReference>
<proteinExistence type="predicted"/>
<dbReference type="Pfam" id="PF06891">
    <property type="entry name" value="P2_Phage_GpR"/>
    <property type="match status" value="1"/>
</dbReference>
<evidence type="ECO:0000313" key="1">
    <source>
        <dbReference type="EMBL" id="MFD1806245.1"/>
    </source>
</evidence>
<gene>
    <name evidence="1" type="ORF">ACFSAV_07675</name>
</gene>
<organism evidence="1 2">
    <name type="scientific">Pasteurella oralis</name>
    <dbReference type="NCBI Taxonomy" id="1071947"/>
    <lineage>
        <taxon>Bacteria</taxon>
        <taxon>Pseudomonadati</taxon>
        <taxon>Pseudomonadota</taxon>
        <taxon>Gammaproteobacteria</taxon>
        <taxon>Pasteurellales</taxon>
        <taxon>Pasteurellaceae</taxon>
        <taxon>Pasteurella</taxon>
    </lineage>
</organism>
<protein>
    <submittedName>
        <fullName evidence="1">Phage tail protein</fullName>
    </submittedName>
</protein>